<dbReference type="RefSeq" id="WP_114297167.1">
    <property type="nucleotide sequence ID" value="NZ_QPJT01000006.1"/>
</dbReference>
<evidence type="ECO:0000313" key="4">
    <source>
        <dbReference type="Proteomes" id="UP000253034"/>
    </source>
</evidence>
<dbReference type="Pfam" id="PF05016">
    <property type="entry name" value="ParE_toxin"/>
    <property type="match status" value="1"/>
</dbReference>
<comment type="caution">
    <text evidence="3">The sequence shown here is derived from an EMBL/GenBank/DDBJ whole genome shotgun (WGS) entry which is preliminary data.</text>
</comment>
<gene>
    <name evidence="3" type="ORF">DFR58_106195</name>
</gene>
<protein>
    <submittedName>
        <fullName evidence="3">Plasmid stabilization system protein ParE</fullName>
    </submittedName>
</protein>
<dbReference type="Proteomes" id="UP000253034">
    <property type="component" value="Unassembled WGS sequence"/>
</dbReference>
<accession>A0A369BBS8</accession>
<evidence type="ECO:0000256" key="2">
    <source>
        <dbReference type="ARBA" id="ARBA00022649"/>
    </source>
</evidence>
<evidence type="ECO:0000256" key="1">
    <source>
        <dbReference type="ARBA" id="ARBA00006226"/>
    </source>
</evidence>
<dbReference type="InterPro" id="IPR035093">
    <property type="entry name" value="RelE/ParE_toxin_dom_sf"/>
</dbReference>
<dbReference type="SUPFAM" id="SSF143011">
    <property type="entry name" value="RelE-like"/>
    <property type="match status" value="1"/>
</dbReference>
<keyword evidence="2" id="KW-1277">Toxin-antitoxin system</keyword>
<comment type="similarity">
    <text evidence="1">Belongs to the RelE toxin family.</text>
</comment>
<proteinExistence type="inferred from homology"/>
<dbReference type="AlphaFoldDB" id="A0A369BBS8"/>
<dbReference type="PANTHER" id="PTHR33755">
    <property type="entry name" value="TOXIN PARE1-RELATED"/>
    <property type="match status" value="1"/>
</dbReference>
<keyword evidence="4" id="KW-1185">Reference proteome</keyword>
<evidence type="ECO:0000313" key="3">
    <source>
        <dbReference type="EMBL" id="RCX18026.1"/>
    </source>
</evidence>
<reference evidence="3 4" key="1">
    <citation type="submission" date="2018-07" db="EMBL/GenBank/DDBJ databases">
        <title>Genomic Encyclopedia of Type Strains, Phase IV (KMG-IV): sequencing the most valuable type-strain genomes for metagenomic binning, comparative biology and taxonomic classification.</title>
        <authorList>
            <person name="Goeker M."/>
        </authorList>
    </citation>
    <scope>NUCLEOTIDE SEQUENCE [LARGE SCALE GENOMIC DNA]</scope>
    <source>
        <strain evidence="3 4">DSM 27016</strain>
    </source>
</reference>
<dbReference type="InterPro" id="IPR051803">
    <property type="entry name" value="TA_system_RelE-like_toxin"/>
</dbReference>
<dbReference type="EMBL" id="QPJT01000006">
    <property type="protein sequence ID" value="RCX18026.1"/>
    <property type="molecule type" value="Genomic_DNA"/>
</dbReference>
<dbReference type="Gene3D" id="3.30.2310.20">
    <property type="entry name" value="RelE-like"/>
    <property type="match status" value="1"/>
</dbReference>
<organism evidence="3 4">
    <name type="scientific">Anaerobacterium chartisolvens</name>
    <dbReference type="NCBI Taxonomy" id="1297424"/>
    <lineage>
        <taxon>Bacteria</taxon>
        <taxon>Bacillati</taxon>
        <taxon>Bacillota</taxon>
        <taxon>Clostridia</taxon>
        <taxon>Eubacteriales</taxon>
        <taxon>Oscillospiraceae</taxon>
        <taxon>Anaerobacterium</taxon>
    </lineage>
</organism>
<name>A0A369BBS8_9FIRM</name>
<sequence length="102" mass="11921">MTYSIYWSKQAIESLDSIKAYISQVSSSKAQKVVSDLVIYARQLEKFPFLGTTDERFGDNRLRKLIQGEYFLVYRVTDSQIEIIDVFSGRQDFQARLIQKHC</sequence>
<dbReference type="InterPro" id="IPR007712">
    <property type="entry name" value="RelE/ParE_toxin"/>
</dbReference>